<keyword evidence="5" id="KW-1185">Reference proteome</keyword>
<accession>A0A7G2CRR4</accession>
<keyword evidence="1" id="KW-0343">GTPase activation</keyword>
<evidence type="ECO:0000313" key="5">
    <source>
        <dbReference type="Proteomes" id="UP000515908"/>
    </source>
</evidence>
<keyword evidence="3" id="KW-0677">Repeat</keyword>
<dbReference type="GO" id="GO:0005829">
    <property type="term" value="C:cytosol"/>
    <property type="evidence" value="ECO:0007669"/>
    <property type="project" value="TreeGrafter"/>
</dbReference>
<dbReference type="Pfam" id="PF13516">
    <property type="entry name" value="LRR_6"/>
    <property type="match status" value="1"/>
</dbReference>
<keyword evidence="2" id="KW-0433">Leucine-rich repeat</keyword>
<dbReference type="PANTHER" id="PTHR24113:SF12">
    <property type="entry name" value="RAN GTPASE-ACTIVATING PROTEIN 1"/>
    <property type="match status" value="1"/>
</dbReference>
<dbReference type="GO" id="GO:0006913">
    <property type="term" value="P:nucleocytoplasmic transport"/>
    <property type="evidence" value="ECO:0007669"/>
    <property type="project" value="TreeGrafter"/>
</dbReference>
<dbReference type="PANTHER" id="PTHR24113">
    <property type="entry name" value="RAN GTPASE-ACTIVATING PROTEIN 1"/>
    <property type="match status" value="1"/>
</dbReference>
<dbReference type="SMART" id="SM00368">
    <property type="entry name" value="LRR_RI"/>
    <property type="match status" value="4"/>
</dbReference>
<dbReference type="SUPFAM" id="SSF52047">
    <property type="entry name" value="RNI-like"/>
    <property type="match status" value="1"/>
</dbReference>
<evidence type="ECO:0000256" key="2">
    <source>
        <dbReference type="ARBA" id="ARBA00022614"/>
    </source>
</evidence>
<dbReference type="Gene3D" id="3.80.10.10">
    <property type="entry name" value="Ribonuclease Inhibitor"/>
    <property type="match status" value="1"/>
</dbReference>
<dbReference type="GO" id="GO:0005096">
    <property type="term" value="F:GTPase activator activity"/>
    <property type="evidence" value="ECO:0007669"/>
    <property type="project" value="UniProtKB-KW"/>
</dbReference>
<name>A0A7G2CRR4_9TRYP</name>
<dbReference type="GO" id="GO:0005634">
    <property type="term" value="C:nucleus"/>
    <property type="evidence" value="ECO:0007669"/>
    <property type="project" value="TreeGrafter"/>
</dbReference>
<dbReference type="GO" id="GO:0048471">
    <property type="term" value="C:perinuclear region of cytoplasm"/>
    <property type="evidence" value="ECO:0007669"/>
    <property type="project" value="TreeGrafter"/>
</dbReference>
<reference evidence="4 5" key="1">
    <citation type="submission" date="2020-08" db="EMBL/GenBank/DDBJ databases">
        <authorList>
            <person name="Newling K."/>
            <person name="Davey J."/>
            <person name="Forrester S."/>
        </authorList>
    </citation>
    <scope>NUCLEOTIDE SEQUENCE [LARGE SCALE GENOMIC DNA]</scope>
    <source>
        <strain evidence="5">Crithidia deanei Carvalho (ATCC PRA-265)</strain>
    </source>
</reference>
<dbReference type="GO" id="GO:0031267">
    <property type="term" value="F:small GTPase binding"/>
    <property type="evidence" value="ECO:0007669"/>
    <property type="project" value="TreeGrafter"/>
</dbReference>
<evidence type="ECO:0000256" key="1">
    <source>
        <dbReference type="ARBA" id="ARBA00022468"/>
    </source>
</evidence>
<evidence type="ECO:0000313" key="4">
    <source>
        <dbReference type="EMBL" id="CAD2221674.1"/>
    </source>
</evidence>
<dbReference type="VEuPathDB" id="TriTrypDB:ADEAN_000920600"/>
<dbReference type="Proteomes" id="UP000515908">
    <property type="component" value="Chromosome 22"/>
</dbReference>
<protein>
    <submittedName>
        <fullName evidence="4">Leucine Rich repeat, putative</fullName>
    </submittedName>
</protein>
<dbReference type="AlphaFoldDB" id="A0A7G2CRR4"/>
<proteinExistence type="predicted"/>
<dbReference type="PROSITE" id="PS51450">
    <property type="entry name" value="LRR"/>
    <property type="match status" value="1"/>
</dbReference>
<organism evidence="4 5">
    <name type="scientific">Angomonas deanei</name>
    <dbReference type="NCBI Taxonomy" id="59799"/>
    <lineage>
        <taxon>Eukaryota</taxon>
        <taxon>Discoba</taxon>
        <taxon>Euglenozoa</taxon>
        <taxon>Kinetoplastea</taxon>
        <taxon>Metakinetoplastina</taxon>
        <taxon>Trypanosomatida</taxon>
        <taxon>Trypanosomatidae</taxon>
        <taxon>Strigomonadinae</taxon>
        <taxon>Angomonas</taxon>
    </lineage>
</organism>
<sequence>MNATMRGKKLATAATTNEFHKVRLHEYNRESAAQGSSENQGDISYFVPTLQSLCIQLLADNFDRTPAIDELREDAPELYERIMEKLPTGDDKIPLQTAVSRISSEQYWKRCCEARWSEGQLNKFVGTEGSVRDKTFGWKRLYLEHLLADFLLTLSPTPTAPEGAKSDWMQKIPCFAASNSASATKYTGPASFITESDQRKLAELCGIGRDYIHTIELPLQVVHLNLYPNLFSRIPGLLNFSLTYTSVNGMSSGLQDEDAASLSEVLTKYNALQVLRLPNNRIQFEHLYRLVQAAVVTNTLQVLDLSRNALDDRSVQALAYLLIQPQVSLVELNLNDNSCGREGAKSLVDALQSNKTLRVLRLQQNRLSDFPSDSGYPTLVAAAASHASLVELHLSYNALGLTTLQSLPAALSVSGALRAVSLTGNPLVPEESKGQVAALEDHLYKSLVANTYIQQFDCEYCNLSDATVRAVNTLMQDRARARYSAEIGVEEASRRAQVERDVANKINYRYAQ</sequence>
<dbReference type="EMBL" id="LR877166">
    <property type="protein sequence ID" value="CAD2221674.1"/>
    <property type="molecule type" value="Genomic_DNA"/>
</dbReference>
<evidence type="ECO:0000256" key="3">
    <source>
        <dbReference type="ARBA" id="ARBA00022737"/>
    </source>
</evidence>
<dbReference type="InterPro" id="IPR027038">
    <property type="entry name" value="RanGap"/>
</dbReference>
<dbReference type="InterPro" id="IPR032675">
    <property type="entry name" value="LRR_dom_sf"/>
</dbReference>
<dbReference type="InterPro" id="IPR001611">
    <property type="entry name" value="Leu-rich_rpt"/>
</dbReference>
<gene>
    <name evidence="4" type="ORF">ADEAN_000920600</name>
</gene>